<protein>
    <submittedName>
        <fullName evidence="1">Uncharacterized protein</fullName>
    </submittedName>
</protein>
<sequence>MTNERTHNERNSYFLFHPLHINNHSGLLLVNLPHYNHN</sequence>
<reference evidence="1 2" key="1">
    <citation type="journal article" date="2011" name="PLoS ONE">
        <title>The entomopathogenic bacterial endosymbionts xenorhabdus and photorhabdus: convergent lifestyles from divergent genomes.</title>
        <authorList>
            <person name="Chaston J.M."/>
            <person name="Suen G."/>
            <person name="Tucker S.L."/>
            <person name="Andersen A.W."/>
            <person name="Bhasin A."/>
            <person name="Bode E."/>
            <person name="Bode H.B."/>
            <person name="Brachmann A.O."/>
            <person name="Cowles C.E."/>
            <person name="Cowles K.N."/>
            <person name="Darby C."/>
            <person name="de Leon L."/>
            <person name="Drace K."/>
            <person name="Du Z."/>
            <person name="Givaudan A."/>
            <person name="Herbert Tran E.E."/>
            <person name="Jewell K.A."/>
            <person name="Knack J.J."/>
            <person name="Krasomil-Osterfeld K.C."/>
            <person name="Kukor R."/>
            <person name="Lanois A."/>
            <person name="Latreille P."/>
            <person name="Leimgruber N.K."/>
            <person name="Lipke C.M."/>
            <person name="Liu R."/>
            <person name="Lu X."/>
            <person name="Martens E.C."/>
            <person name="Marri P.R."/>
            <person name="Medigue C."/>
            <person name="Menard M.L."/>
            <person name="Miller N.M."/>
            <person name="Morales-Soto N."/>
            <person name="Norton S."/>
            <person name="Ogier J.C."/>
            <person name="Orchard S.S."/>
            <person name="Park D."/>
            <person name="Park Y."/>
            <person name="Qurollo B.A."/>
            <person name="Sugar D.R."/>
            <person name="Richards G.R."/>
            <person name="Rouy Z."/>
            <person name="Slominski B."/>
            <person name="Slominski K."/>
            <person name="Snyder H."/>
            <person name="Tjaden B.C."/>
            <person name="van der Hoeven R."/>
            <person name="Welch R.D."/>
            <person name="Wheeler C."/>
            <person name="Xiang B."/>
            <person name="Barbazuk B."/>
            <person name="Gaudriault S."/>
            <person name="Goodner B."/>
            <person name="Slater S.C."/>
            <person name="Forst S."/>
            <person name="Goldman B.S."/>
            <person name="Goodrich-Blair H."/>
        </authorList>
    </citation>
    <scope>NUCLEOTIDE SEQUENCE [LARGE SCALE GENOMIC DNA]</scope>
    <source>
        <strain evidence="2">ATCC 19061 / DSM 3370 / CCUG 14189 / LMG 1036 / NCIMB 9965 / AN6</strain>
    </source>
</reference>
<keyword evidence="2" id="KW-1185">Reference proteome</keyword>
<evidence type="ECO:0000313" key="2">
    <source>
        <dbReference type="Proteomes" id="UP000008075"/>
    </source>
</evidence>
<gene>
    <name evidence="1" type="ordered locus">XNC1_2484</name>
</gene>
<evidence type="ECO:0000313" key="1">
    <source>
        <dbReference type="EMBL" id="CBJ90543.1"/>
    </source>
</evidence>
<organism evidence="1 2">
    <name type="scientific">Xenorhabdus nematophila (strain ATCC 19061 / DSM 3370 / CCUG 14189 / LMG 1036 / NCIMB 9965 / AN6)</name>
    <dbReference type="NCBI Taxonomy" id="406817"/>
    <lineage>
        <taxon>Bacteria</taxon>
        <taxon>Pseudomonadati</taxon>
        <taxon>Pseudomonadota</taxon>
        <taxon>Gammaproteobacteria</taxon>
        <taxon>Enterobacterales</taxon>
        <taxon>Morganellaceae</taxon>
        <taxon>Xenorhabdus</taxon>
    </lineage>
</organism>
<dbReference type="EMBL" id="FN667742">
    <property type="protein sequence ID" value="CBJ90543.1"/>
    <property type="molecule type" value="Genomic_DNA"/>
</dbReference>
<accession>D3VH98</accession>
<dbReference type="Proteomes" id="UP000008075">
    <property type="component" value="Chromosome"/>
</dbReference>
<dbReference type="AlphaFoldDB" id="D3VH98"/>
<proteinExistence type="predicted"/>
<name>D3VH98_XENNA</name>
<dbReference type="HOGENOM" id="CLU_3335058_0_0_6"/>
<dbReference type="KEGG" id="xne:XNC1_2484"/>